<reference evidence="1 2" key="1">
    <citation type="submission" date="2020-10" db="EMBL/GenBank/DDBJ databases">
        <title>Sequencing the genomes of 1000 actinobacteria strains.</title>
        <authorList>
            <person name="Klenk H.-P."/>
        </authorList>
    </citation>
    <scope>NUCLEOTIDE SEQUENCE [LARGE SCALE GENOMIC DNA]</scope>
    <source>
        <strain evidence="1 2">DSM 7307</strain>
    </source>
</reference>
<protein>
    <submittedName>
        <fullName evidence="1">Truncated hemoglobin YjbI</fullName>
    </submittedName>
</protein>
<dbReference type="RefSeq" id="WP_192732724.1">
    <property type="nucleotide sequence ID" value="NZ_BAAAVL010000004.1"/>
</dbReference>
<dbReference type="EMBL" id="JADBEC010000002">
    <property type="protein sequence ID" value="MBE1509241.1"/>
    <property type="molecule type" value="Genomic_DNA"/>
</dbReference>
<organism evidence="1 2">
    <name type="scientific">Rhizobium viscosum</name>
    <name type="common">Arthrobacter viscosus</name>
    <dbReference type="NCBI Taxonomy" id="1673"/>
    <lineage>
        <taxon>Bacteria</taxon>
        <taxon>Pseudomonadati</taxon>
        <taxon>Pseudomonadota</taxon>
        <taxon>Alphaproteobacteria</taxon>
        <taxon>Hyphomicrobiales</taxon>
        <taxon>Rhizobiaceae</taxon>
        <taxon>Rhizobium/Agrobacterium group</taxon>
        <taxon>Rhizobium</taxon>
    </lineage>
</organism>
<name>A0ABR9J1J0_RHIVS</name>
<keyword evidence="2" id="KW-1185">Reference proteome</keyword>
<dbReference type="Proteomes" id="UP000620262">
    <property type="component" value="Unassembled WGS sequence"/>
</dbReference>
<comment type="caution">
    <text evidence="1">The sequence shown here is derived from an EMBL/GenBank/DDBJ whole genome shotgun (WGS) entry which is preliminary data.</text>
</comment>
<proteinExistence type="predicted"/>
<sequence length="66" mass="7872">MKHDNDNVGRTPPSNTRITRQLRDFWLNLLDETVAVLQQDRQPQPLLQPVRVIARARDRNRPPQRY</sequence>
<gene>
    <name evidence="1" type="ORF">H4W29_006486</name>
</gene>
<evidence type="ECO:0000313" key="1">
    <source>
        <dbReference type="EMBL" id="MBE1509241.1"/>
    </source>
</evidence>
<evidence type="ECO:0000313" key="2">
    <source>
        <dbReference type="Proteomes" id="UP000620262"/>
    </source>
</evidence>
<accession>A0ABR9J1J0</accession>